<evidence type="ECO:0000313" key="4">
    <source>
        <dbReference type="Proteomes" id="UP000180175"/>
    </source>
</evidence>
<keyword evidence="4" id="KW-1185">Reference proteome</keyword>
<accession>A0A1S2LGD4</accession>
<proteinExistence type="predicted"/>
<dbReference type="Proteomes" id="UP000180175">
    <property type="component" value="Chromosome"/>
</dbReference>
<evidence type="ECO:0000313" key="3">
    <source>
        <dbReference type="EMBL" id="QOY34721.1"/>
    </source>
</evidence>
<dbReference type="KEGG" id="aia:AWH56_018610"/>
<reference evidence="1 4" key="1">
    <citation type="submission" date="2016-10" db="EMBL/GenBank/DDBJ databases">
        <title>Draft genome sequences of four alkaliphilic bacteria belonging to the Anaerobacillus genus.</title>
        <authorList>
            <person name="Bassil N.M."/>
            <person name="Lloyd J.R."/>
        </authorList>
    </citation>
    <scope>NUCLEOTIDE SEQUENCE [LARGE SCALE GENOMIC DNA]</scope>
    <source>
        <strain evidence="1 4">NB2006</strain>
    </source>
</reference>
<dbReference type="EMBL" id="LQXD01000135">
    <property type="protein sequence ID" value="OIJ11431.1"/>
    <property type="molecule type" value="Genomic_DNA"/>
</dbReference>
<dbReference type="RefSeq" id="WP_071316643.1">
    <property type="nucleotide sequence ID" value="NZ_CP063356.2"/>
</dbReference>
<reference evidence="3" key="4">
    <citation type="submission" date="2020-10" db="EMBL/GenBank/DDBJ databases">
        <authorList>
            <person name="Bassil N.M."/>
            <person name="Lloyd J.R."/>
        </authorList>
    </citation>
    <scope>NUCLEOTIDE SEQUENCE</scope>
    <source>
        <strain evidence="3">NB2006</strain>
    </source>
</reference>
<reference evidence="3 4" key="3">
    <citation type="journal article" date="2019" name="Int. J. Syst. Evol. Microbiol.">
        <title>Anaerobacillus isosaccharinicus sp. nov., an alkaliphilic bacterium which degrades isosaccharinic acid.</title>
        <authorList>
            <person name="Bassil N.M."/>
            <person name="Lloyd J.R."/>
        </authorList>
    </citation>
    <scope>NUCLEOTIDE SEQUENCE [LARGE SCALE GENOMIC DNA]</scope>
    <source>
        <strain evidence="3 4">NB2006</strain>
    </source>
</reference>
<gene>
    <name evidence="3" type="ORF">AWH56_018610</name>
    <name evidence="2" type="ORF">AWH56_07985</name>
    <name evidence="1" type="ORF">AWH56_15670</name>
</gene>
<reference evidence="3 4" key="2">
    <citation type="journal article" date="2017" name="Genome Announc.">
        <title>Draft Genome Sequences of Four Alkaliphilic Bacteria Belonging to the Anaerobacillus Genus.</title>
        <authorList>
            <person name="Bassil N.M."/>
            <person name="Lloyd J.R."/>
        </authorList>
    </citation>
    <scope>NUCLEOTIDE SEQUENCE [LARGE SCALE GENOMIC DNA]</scope>
    <source>
        <strain evidence="3 4">NB2006</strain>
    </source>
</reference>
<dbReference type="EMBL" id="CP063356">
    <property type="protein sequence ID" value="QOY34721.1"/>
    <property type="molecule type" value="Genomic_DNA"/>
</dbReference>
<organism evidence="1 4">
    <name type="scientific">Anaerobacillus isosaccharinicus</name>
    <dbReference type="NCBI Taxonomy" id="1532552"/>
    <lineage>
        <taxon>Bacteria</taxon>
        <taxon>Bacillati</taxon>
        <taxon>Bacillota</taxon>
        <taxon>Bacilli</taxon>
        <taxon>Bacillales</taxon>
        <taxon>Bacillaceae</taxon>
        <taxon>Anaerobacillus</taxon>
    </lineage>
</organism>
<name>A0A1S2LGD4_9BACI</name>
<evidence type="ECO:0000313" key="1">
    <source>
        <dbReference type="EMBL" id="OIJ11431.1"/>
    </source>
</evidence>
<protein>
    <submittedName>
        <fullName evidence="1">Uncharacterized protein</fullName>
    </submittedName>
</protein>
<evidence type="ECO:0000313" key="2">
    <source>
        <dbReference type="EMBL" id="OIJ20448.1"/>
    </source>
</evidence>
<dbReference type="EMBL" id="LQXD01000071">
    <property type="protein sequence ID" value="OIJ20448.1"/>
    <property type="molecule type" value="Genomic_DNA"/>
</dbReference>
<sequence>MFINIDTFDDDLVEVIRLKSEQFEGNSSYVVELYLSRYLTLLRQYRNDLFNIFKNNELMAIVDALNATLFSATNLDELPKSIISGVEYDGLNLKWKVDSETFVRKLKDLSVAHCHALLDFSDYFWADVRKNFFYEGDRIEKIKGELLNSR</sequence>
<dbReference type="AlphaFoldDB" id="A0A1S2LGD4"/>